<dbReference type="InParanoid" id="A7SKA6"/>
<evidence type="ECO:0000313" key="3">
    <source>
        <dbReference type="EMBL" id="EDO35873.1"/>
    </source>
</evidence>
<feature type="domain" description="DOCKER" evidence="2">
    <location>
        <begin position="1"/>
        <end position="295"/>
    </location>
</feature>
<dbReference type="InterPro" id="IPR046770">
    <property type="entry name" value="DOCKER_Lobe_B"/>
</dbReference>
<feature type="non-terminal residue" evidence="3">
    <location>
        <position position="295"/>
    </location>
</feature>
<evidence type="ECO:0000256" key="1">
    <source>
        <dbReference type="PROSITE-ProRule" id="PRU00984"/>
    </source>
</evidence>
<reference evidence="3 4" key="1">
    <citation type="journal article" date="2007" name="Science">
        <title>Sea anemone genome reveals ancestral eumetazoan gene repertoire and genomic organization.</title>
        <authorList>
            <person name="Putnam N.H."/>
            <person name="Srivastava M."/>
            <person name="Hellsten U."/>
            <person name="Dirks B."/>
            <person name="Chapman J."/>
            <person name="Salamov A."/>
            <person name="Terry A."/>
            <person name="Shapiro H."/>
            <person name="Lindquist E."/>
            <person name="Kapitonov V.V."/>
            <person name="Jurka J."/>
            <person name="Genikhovich G."/>
            <person name="Grigoriev I.V."/>
            <person name="Lucas S.M."/>
            <person name="Steele R.E."/>
            <person name="Finnerty J.R."/>
            <person name="Technau U."/>
            <person name="Martindale M.Q."/>
            <person name="Rokhsar D.S."/>
        </authorList>
    </citation>
    <scope>NUCLEOTIDE SEQUENCE [LARGE SCALE GENOMIC DNA]</scope>
    <source>
        <strain evidence="4">CH2 X CH6</strain>
    </source>
</reference>
<dbReference type="EMBL" id="DS469685">
    <property type="protein sequence ID" value="EDO35873.1"/>
    <property type="molecule type" value="Genomic_DNA"/>
</dbReference>
<accession>A7SKA6</accession>
<dbReference type="AlphaFoldDB" id="A7SKA6"/>
<dbReference type="Proteomes" id="UP000001593">
    <property type="component" value="Unassembled WGS sequence"/>
</dbReference>
<dbReference type="Pfam" id="PF20421">
    <property type="entry name" value="DHR-2_Lobe_C"/>
    <property type="match status" value="1"/>
</dbReference>
<dbReference type="HOGENOM" id="CLU_011966_0_0_1"/>
<dbReference type="InterPro" id="IPR027357">
    <property type="entry name" value="DOCKER_dom"/>
</dbReference>
<dbReference type="Pfam" id="PF20422">
    <property type="entry name" value="DHR-2_Lobe_B"/>
    <property type="match status" value="1"/>
</dbReference>
<evidence type="ECO:0000313" key="4">
    <source>
        <dbReference type="Proteomes" id="UP000001593"/>
    </source>
</evidence>
<gene>
    <name evidence="3" type="ORF">NEMVEDRAFT_v1g121471</name>
</gene>
<dbReference type="PANTHER" id="PTHR45653">
    <property type="entry name" value="DEDICATOR OF CYTOKINESIS"/>
    <property type="match status" value="1"/>
</dbReference>
<name>A7SKA6_NEMVE</name>
<dbReference type="InterPro" id="IPR043162">
    <property type="entry name" value="DOCK_C_lobe_C"/>
</dbReference>
<dbReference type="eggNOG" id="KOG1998">
    <property type="taxonomic scope" value="Eukaryota"/>
</dbReference>
<keyword evidence="4" id="KW-1185">Reference proteome</keyword>
<sequence length="295" mass="34096">TERQLKEKLYLDSIKFFDKGKVLFPALHDLYETQVFLARNFIEAKFYDNIMSKLRPEPEYFRVGLFGKGFPTSIRNKSFVYRGLEYEKMGDFNRRMQAQFPDAQMMDKLTDPEADILESPGQYMQTCRLLPLSDHEDRFMGRDVDERITSYYKVNHVQRFTFDRPFHKGVKDKSNEFASLWLERTSITIASPLPGILKWFPVISTTKEEISPIRNAVETVQNKNADLRSLIARHTADPSLSINPLSMILNGVIDAAVMGGTDKYTNIFFAPGYILSNPADEKYVEMLDEAIKDQV</sequence>
<comment type="similarity">
    <text evidence="1">Belongs to the DOCK family.</text>
</comment>
<dbReference type="GO" id="GO:0005085">
    <property type="term" value="F:guanyl-nucleotide exchange factor activity"/>
    <property type="evidence" value="ECO:0007669"/>
    <property type="project" value="InterPro"/>
</dbReference>
<dbReference type="Gene3D" id="1.20.58.740">
    <property type="match status" value="1"/>
</dbReference>
<dbReference type="GO" id="GO:0007264">
    <property type="term" value="P:small GTPase-mediated signal transduction"/>
    <property type="evidence" value="ECO:0007669"/>
    <property type="project" value="InterPro"/>
</dbReference>
<dbReference type="PROSITE" id="PS51651">
    <property type="entry name" value="DOCKER"/>
    <property type="match status" value="1"/>
</dbReference>
<dbReference type="STRING" id="45351.A7SKA6"/>
<dbReference type="PhylomeDB" id="A7SKA6"/>
<dbReference type="InterPro" id="IPR026791">
    <property type="entry name" value="DOCK"/>
</dbReference>
<proteinExistence type="inferred from homology"/>
<dbReference type="InterPro" id="IPR046773">
    <property type="entry name" value="DOCKER_Lobe_C"/>
</dbReference>
<dbReference type="PANTHER" id="PTHR45653:SF10">
    <property type="entry name" value="MYOBLAST CITY, ISOFORM B"/>
    <property type="match status" value="1"/>
</dbReference>
<dbReference type="OMA" id="XIERIGR"/>
<protein>
    <recommendedName>
        <fullName evidence="2">DOCKER domain-containing protein</fullName>
    </recommendedName>
</protein>
<evidence type="ECO:0000259" key="2">
    <source>
        <dbReference type="PROSITE" id="PS51651"/>
    </source>
</evidence>
<feature type="non-terminal residue" evidence="3">
    <location>
        <position position="1"/>
    </location>
</feature>
<organism evidence="3 4">
    <name type="scientific">Nematostella vectensis</name>
    <name type="common">Starlet sea anemone</name>
    <dbReference type="NCBI Taxonomy" id="45351"/>
    <lineage>
        <taxon>Eukaryota</taxon>
        <taxon>Metazoa</taxon>
        <taxon>Cnidaria</taxon>
        <taxon>Anthozoa</taxon>
        <taxon>Hexacorallia</taxon>
        <taxon>Actiniaria</taxon>
        <taxon>Edwardsiidae</taxon>
        <taxon>Nematostella</taxon>
    </lineage>
</organism>